<dbReference type="AlphaFoldDB" id="A0A4R3SXM5"/>
<accession>A0A4R3SXM5</accession>
<feature type="non-terminal residue" evidence="1">
    <location>
        <position position="40"/>
    </location>
</feature>
<dbReference type="EMBL" id="SMBP01000026">
    <property type="protein sequence ID" value="TCU53750.1"/>
    <property type="molecule type" value="Genomic_DNA"/>
</dbReference>
<comment type="caution">
    <text evidence="1">The sequence shown here is derived from an EMBL/GenBank/DDBJ whole genome shotgun (WGS) entry which is preliminary data.</text>
</comment>
<evidence type="ECO:0000313" key="1">
    <source>
        <dbReference type="EMBL" id="TCU53750.1"/>
    </source>
</evidence>
<proteinExistence type="predicted"/>
<evidence type="ECO:0000313" key="2">
    <source>
        <dbReference type="Proteomes" id="UP000295773"/>
    </source>
</evidence>
<sequence length="40" mass="4543">MRDIFGFLPLYRKKPVLLRTGLPTWQRAIFTGARPAIVAA</sequence>
<keyword evidence="2" id="KW-1185">Reference proteome</keyword>
<dbReference type="Proteomes" id="UP000295773">
    <property type="component" value="Unassembled WGS sequence"/>
</dbReference>
<gene>
    <name evidence="1" type="ORF">EDD61_12648</name>
</gene>
<name>A0A4R3SXM5_9FIRM</name>
<protein>
    <submittedName>
        <fullName evidence="1">Uncharacterized protein</fullName>
    </submittedName>
</protein>
<organism evidence="1 2">
    <name type="scientific">Longicatena caecimuris</name>
    <dbReference type="NCBI Taxonomy" id="1796635"/>
    <lineage>
        <taxon>Bacteria</taxon>
        <taxon>Bacillati</taxon>
        <taxon>Bacillota</taxon>
        <taxon>Erysipelotrichia</taxon>
        <taxon>Erysipelotrichales</taxon>
        <taxon>Erysipelotrichaceae</taxon>
        <taxon>Longicatena</taxon>
    </lineage>
</organism>
<reference evidence="1 2" key="1">
    <citation type="submission" date="2019-03" db="EMBL/GenBank/DDBJ databases">
        <title>Genomic Encyclopedia of Type Strains, Phase IV (KMG-IV): sequencing the most valuable type-strain genomes for metagenomic binning, comparative biology and taxonomic classification.</title>
        <authorList>
            <person name="Goeker M."/>
        </authorList>
    </citation>
    <scope>NUCLEOTIDE SEQUENCE [LARGE SCALE GENOMIC DNA]</scope>
    <source>
        <strain evidence="1 2">DSM 29481</strain>
    </source>
</reference>